<dbReference type="Proteomes" id="UP000597444">
    <property type="component" value="Unassembled WGS sequence"/>
</dbReference>
<sequence length="70" mass="8057">MLHSDQDGPYPHTAIEQMSRFLLVRESQSESTDTRNRSTGKREGKQCLHIRLILHARRDQLTQSLLAAIN</sequence>
<accession>A0A8J3N8W4</accession>
<dbReference type="AlphaFoldDB" id="A0A8J3N8W4"/>
<dbReference type="EMBL" id="BNJK01000002">
    <property type="protein sequence ID" value="GHP00119.1"/>
    <property type="molecule type" value="Genomic_DNA"/>
</dbReference>
<comment type="caution">
    <text evidence="1">The sequence shown here is derived from an EMBL/GenBank/DDBJ whole genome shotgun (WGS) entry which is preliminary data.</text>
</comment>
<proteinExistence type="predicted"/>
<organism evidence="1 2">
    <name type="scientific">Reticulibacter mediterranei</name>
    <dbReference type="NCBI Taxonomy" id="2778369"/>
    <lineage>
        <taxon>Bacteria</taxon>
        <taxon>Bacillati</taxon>
        <taxon>Chloroflexota</taxon>
        <taxon>Ktedonobacteria</taxon>
        <taxon>Ktedonobacterales</taxon>
        <taxon>Reticulibacteraceae</taxon>
        <taxon>Reticulibacter</taxon>
    </lineage>
</organism>
<name>A0A8J3N8W4_9CHLR</name>
<gene>
    <name evidence="1" type="ORF">KSF_101660</name>
</gene>
<evidence type="ECO:0000313" key="1">
    <source>
        <dbReference type="EMBL" id="GHP00119.1"/>
    </source>
</evidence>
<reference evidence="1" key="1">
    <citation type="submission" date="2020-10" db="EMBL/GenBank/DDBJ databases">
        <title>Taxonomic study of unclassified bacteria belonging to the class Ktedonobacteria.</title>
        <authorList>
            <person name="Yabe S."/>
            <person name="Wang C.M."/>
            <person name="Zheng Y."/>
            <person name="Sakai Y."/>
            <person name="Cavaletti L."/>
            <person name="Monciardini P."/>
            <person name="Donadio S."/>
        </authorList>
    </citation>
    <scope>NUCLEOTIDE SEQUENCE</scope>
    <source>
        <strain evidence="1">ID150040</strain>
    </source>
</reference>
<protein>
    <submittedName>
        <fullName evidence="1">Uncharacterized protein</fullName>
    </submittedName>
</protein>
<keyword evidence="2" id="KW-1185">Reference proteome</keyword>
<evidence type="ECO:0000313" key="2">
    <source>
        <dbReference type="Proteomes" id="UP000597444"/>
    </source>
</evidence>